<dbReference type="Proteomes" id="UP000483672">
    <property type="component" value="Unassembled WGS sequence"/>
</dbReference>
<evidence type="ECO:0000256" key="5">
    <source>
        <dbReference type="ARBA" id="ARBA00040798"/>
    </source>
</evidence>
<accession>A0A7C8UBA8</accession>
<organism evidence="7 8">
    <name type="scientific">Orbilia oligospora</name>
    <name type="common">Nematode-trapping fungus</name>
    <name type="synonym">Arthrobotrys oligospora</name>
    <dbReference type="NCBI Taxonomy" id="2813651"/>
    <lineage>
        <taxon>Eukaryota</taxon>
        <taxon>Fungi</taxon>
        <taxon>Dikarya</taxon>
        <taxon>Ascomycota</taxon>
        <taxon>Pezizomycotina</taxon>
        <taxon>Orbiliomycetes</taxon>
        <taxon>Orbiliales</taxon>
        <taxon>Orbiliaceae</taxon>
        <taxon>Orbilia</taxon>
    </lineage>
</organism>
<comment type="caution">
    <text evidence="7">The sequence shown here is derived from an EMBL/GenBank/DDBJ whole genome shotgun (WGS) entry which is preliminary data.</text>
</comment>
<dbReference type="Gene3D" id="2.40.100.10">
    <property type="entry name" value="Cyclophilin-like"/>
    <property type="match status" value="1"/>
</dbReference>
<gene>
    <name evidence="7" type="primary">CYP1</name>
    <name evidence="7" type="ORF">TWF191_003204</name>
</gene>
<dbReference type="AlphaFoldDB" id="A0A7C8UBA8"/>
<dbReference type="PANTHER" id="PTHR45625">
    <property type="entry name" value="PEPTIDYL-PROLYL CIS-TRANS ISOMERASE-RELATED"/>
    <property type="match status" value="1"/>
</dbReference>
<keyword evidence="4" id="KW-0413">Isomerase</keyword>
<dbReference type="SUPFAM" id="SSF50891">
    <property type="entry name" value="Cyclophilin-like"/>
    <property type="match status" value="1"/>
</dbReference>
<name>A0A7C8UBA8_ORBOL</name>
<evidence type="ECO:0000256" key="4">
    <source>
        <dbReference type="ARBA" id="ARBA00023235"/>
    </source>
</evidence>
<evidence type="ECO:0000259" key="6">
    <source>
        <dbReference type="Pfam" id="PF00160"/>
    </source>
</evidence>
<evidence type="ECO:0000313" key="7">
    <source>
        <dbReference type="EMBL" id="KAF3201955.1"/>
    </source>
</evidence>
<keyword evidence="3" id="KW-0697">Rotamase</keyword>
<dbReference type="GO" id="GO:0071013">
    <property type="term" value="C:catalytic step 2 spliceosome"/>
    <property type="evidence" value="ECO:0007669"/>
    <property type="project" value="TreeGrafter"/>
</dbReference>
<dbReference type="EC" id="5.2.1.8" evidence="2"/>
<proteinExistence type="predicted"/>
<evidence type="ECO:0000256" key="1">
    <source>
        <dbReference type="ARBA" id="ARBA00000971"/>
    </source>
</evidence>
<evidence type="ECO:0000256" key="2">
    <source>
        <dbReference type="ARBA" id="ARBA00013194"/>
    </source>
</evidence>
<dbReference type="Pfam" id="PF00160">
    <property type="entry name" value="Pro_isomerase"/>
    <property type="match status" value="1"/>
</dbReference>
<comment type="catalytic activity">
    <reaction evidence="1">
        <text>[protein]-peptidylproline (omega=180) = [protein]-peptidylproline (omega=0)</text>
        <dbReference type="Rhea" id="RHEA:16237"/>
        <dbReference type="Rhea" id="RHEA-COMP:10747"/>
        <dbReference type="Rhea" id="RHEA-COMP:10748"/>
        <dbReference type="ChEBI" id="CHEBI:83833"/>
        <dbReference type="ChEBI" id="CHEBI:83834"/>
        <dbReference type="EC" id="5.2.1.8"/>
    </reaction>
</comment>
<feature type="domain" description="PPIase cyclophilin-type" evidence="6">
    <location>
        <begin position="9"/>
        <end position="50"/>
    </location>
</feature>
<reference evidence="7 8" key="1">
    <citation type="submission" date="2019-06" db="EMBL/GenBank/DDBJ databases">
        <authorList>
            <person name="Palmer J.M."/>
        </authorList>
    </citation>
    <scope>NUCLEOTIDE SEQUENCE [LARGE SCALE GENOMIC DNA]</scope>
    <source>
        <strain evidence="7 8">TWF191</strain>
    </source>
</reference>
<evidence type="ECO:0000256" key="3">
    <source>
        <dbReference type="ARBA" id="ARBA00023110"/>
    </source>
</evidence>
<dbReference type="InterPro" id="IPR029000">
    <property type="entry name" value="Cyclophilin-like_dom_sf"/>
</dbReference>
<dbReference type="PANTHER" id="PTHR45625:SF4">
    <property type="entry name" value="PEPTIDYLPROLYL ISOMERASE DOMAIN AND WD REPEAT-CONTAINING PROTEIN 1"/>
    <property type="match status" value="1"/>
</dbReference>
<evidence type="ECO:0000313" key="8">
    <source>
        <dbReference type="Proteomes" id="UP000483672"/>
    </source>
</evidence>
<dbReference type="InterPro" id="IPR002130">
    <property type="entry name" value="Cyclophilin-type_PPIase_dom"/>
</dbReference>
<protein>
    <recommendedName>
        <fullName evidence="5">Peptidyl-prolyl cis-trans isomerase-like 1</fullName>
        <ecNumber evidence="2">5.2.1.8</ecNumber>
    </recommendedName>
</protein>
<dbReference type="InterPro" id="IPR044666">
    <property type="entry name" value="Cyclophilin_A-like"/>
</dbReference>
<dbReference type="GO" id="GO:0003755">
    <property type="term" value="F:peptidyl-prolyl cis-trans isomerase activity"/>
    <property type="evidence" value="ECO:0007669"/>
    <property type="project" value="UniProtKB-KW"/>
</dbReference>
<sequence>MASGVDAEYVLLNTNMGKVVVELYTDHAPRACTNFATLASKGYYDQVVVYVLKYSGYKEATQPGPVEEARRYTERNLLMIRTPF</sequence>
<dbReference type="EMBL" id="WIPF01000174">
    <property type="protein sequence ID" value="KAF3201955.1"/>
    <property type="molecule type" value="Genomic_DNA"/>
</dbReference>